<feature type="compositionally biased region" description="Basic and acidic residues" evidence="1">
    <location>
        <begin position="117"/>
        <end position="140"/>
    </location>
</feature>
<name>A0A179B2K3_9ACTO</name>
<dbReference type="STRING" id="1823756.A4H34_01730"/>
<gene>
    <name evidence="3" type="ORF">A4H34_01730</name>
</gene>
<keyword evidence="4" id="KW-1185">Reference proteome</keyword>
<feature type="region of interest" description="Disordered" evidence="1">
    <location>
        <begin position="241"/>
        <end position="265"/>
    </location>
</feature>
<dbReference type="RefSeq" id="WP_082902987.1">
    <property type="nucleotide sequence ID" value="NZ_LVZK01000001.1"/>
</dbReference>
<dbReference type="Proteomes" id="UP000078368">
    <property type="component" value="Unassembled WGS sequence"/>
</dbReference>
<dbReference type="Pfam" id="PF05901">
    <property type="entry name" value="Excalibur"/>
    <property type="match status" value="1"/>
</dbReference>
<dbReference type="InterPro" id="IPR008613">
    <property type="entry name" value="Excalibur_Ca-bd_domain"/>
</dbReference>
<organism evidence="3 4">
    <name type="scientific">Peptidiphaga gingivicola</name>
    <dbReference type="NCBI Taxonomy" id="2741497"/>
    <lineage>
        <taxon>Bacteria</taxon>
        <taxon>Bacillati</taxon>
        <taxon>Actinomycetota</taxon>
        <taxon>Actinomycetes</taxon>
        <taxon>Actinomycetales</taxon>
        <taxon>Actinomycetaceae</taxon>
        <taxon>Peptidiphaga</taxon>
    </lineage>
</organism>
<dbReference type="EMBL" id="LVZK01000001">
    <property type="protein sequence ID" value="OAP85938.1"/>
    <property type="molecule type" value="Genomic_DNA"/>
</dbReference>
<feature type="region of interest" description="Disordered" evidence="1">
    <location>
        <begin position="28"/>
        <end position="59"/>
    </location>
</feature>
<feature type="domain" description="Excalibur calcium-binding" evidence="2">
    <location>
        <begin position="227"/>
        <end position="263"/>
    </location>
</feature>
<evidence type="ECO:0000313" key="4">
    <source>
        <dbReference type="Proteomes" id="UP000078368"/>
    </source>
</evidence>
<dbReference type="SMART" id="SM00894">
    <property type="entry name" value="Excalibur"/>
    <property type="match status" value="1"/>
</dbReference>
<proteinExistence type="predicted"/>
<evidence type="ECO:0000256" key="1">
    <source>
        <dbReference type="SAM" id="MobiDB-lite"/>
    </source>
</evidence>
<dbReference type="AlphaFoldDB" id="A0A179B2K3"/>
<feature type="region of interest" description="Disordered" evidence="1">
    <location>
        <begin position="117"/>
        <end position="222"/>
    </location>
</feature>
<comment type="caution">
    <text evidence="3">The sequence shown here is derived from an EMBL/GenBank/DDBJ whole genome shotgun (WGS) entry which is preliminary data.</text>
</comment>
<sequence length="265" mass="26910">MTEGQYNSSPYGAWEAAGGFPAVGGAGAFRQAPAPGQTGEFNQAGIPPQELGAADSGSRQTAKRWAARGGLVALGLLFGYGIHSQGDVTDSPQFRQLQTRSAAVEKDLNSARQELKDLRNEKSTLEQEVEAQKSDSKRISELSTQISTLTSERDSCKSQLDNAKQASQNSQRSSAVTQTLGGSGTAGDSGASSGGAGASGASGASGGSDSSGGSGYGTGRSSGGSAYYPNCAAARAAGAAPLYRGQPGYRPGLDRDNDGVACERR</sequence>
<evidence type="ECO:0000259" key="2">
    <source>
        <dbReference type="SMART" id="SM00894"/>
    </source>
</evidence>
<feature type="compositionally biased region" description="Polar residues" evidence="1">
    <location>
        <begin position="141"/>
        <end position="150"/>
    </location>
</feature>
<feature type="compositionally biased region" description="Basic and acidic residues" evidence="1">
    <location>
        <begin position="252"/>
        <end position="265"/>
    </location>
</feature>
<protein>
    <recommendedName>
        <fullName evidence="2">Excalibur calcium-binding domain-containing protein</fullName>
    </recommendedName>
</protein>
<feature type="compositionally biased region" description="Gly residues" evidence="1">
    <location>
        <begin position="181"/>
        <end position="222"/>
    </location>
</feature>
<accession>A0A179B2K3</accession>
<feature type="compositionally biased region" description="Polar residues" evidence="1">
    <location>
        <begin position="157"/>
        <end position="180"/>
    </location>
</feature>
<evidence type="ECO:0000313" key="3">
    <source>
        <dbReference type="EMBL" id="OAP85938.1"/>
    </source>
</evidence>
<reference evidence="3 4" key="1">
    <citation type="submission" date="2016-04" db="EMBL/GenBank/DDBJ databases">
        <title>Peptidophaga gingivicola gen. nov., sp. nov., isolated from human subgingival plaque.</title>
        <authorList>
            <person name="Beall C.J."/>
            <person name="Mokrzan E.M."/>
            <person name="Griffen A.L."/>
            <person name="Leys E.J."/>
        </authorList>
    </citation>
    <scope>NUCLEOTIDE SEQUENCE [LARGE SCALE GENOMIC DNA]</scope>
    <source>
        <strain evidence="3 4">BA112</strain>
    </source>
</reference>